<evidence type="ECO:0000313" key="3">
    <source>
        <dbReference type="Proteomes" id="UP000077202"/>
    </source>
</evidence>
<comment type="caution">
    <text evidence="2">The sequence shown here is derived from an EMBL/GenBank/DDBJ whole genome shotgun (WGS) entry which is preliminary data.</text>
</comment>
<organism evidence="2 3">
    <name type="scientific">Marchantia polymorpha subsp. ruderalis</name>
    <dbReference type="NCBI Taxonomy" id="1480154"/>
    <lineage>
        <taxon>Eukaryota</taxon>
        <taxon>Viridiplantae</taxon>
        <taxon>Streptophyta</taxon>
        <taxon>Embryophyta</taxon>
        <taxon>Marchantiophyta</taxon>
        <taxon>Marchantiopsida</taxon>
        <taxon>Marchantiidae</taxon>
        <taxon>Marchantiales</taxon>
        <taxon>Marchantiaceae</taxon>
        <taxon>Marchantia</taxon>
    </lineage>
</organism>
<dbReference type="Proteomes" id="UP000077202">
    <property type="component" value="Unassembled WGS sequence"/>
</dbReference>
<dbReference type="AlphaFoldDB" id="A0A176VPR9"/>
<proteinExistence type="predicted"/>
<accession>A0A176VPR9</accession>
<feature type="compositionally biased region" description="Polar residues" evidence="1">
    <location>
        <begin position="31"/>
        <end position="41"/>
    </location>
</feature>
<evidence type="ECO:0000256" key="1">
    <source>
        <dbReference type="SAM" id="MobiDB-lite"/>
    </source>
</evidence>
<evidence type="ECO:0000313" key="2">
    <source>
        <dbReference type="EMBL" id="OAE22413.1"/>
    </source>
</evidence>
<feature type="compositionally biased region" description="Low complexity" evidence="1">
    <location>
        <begin position="16"/>
        <end position="29"/>
    </location>
</feature>
<keyword evidence="3" id="KW-1185">Reference proteome</keyword>
<gene>
    <name evidence="2" type="ORF">AXG93_2381s1090</name>
</gene>
<dbReference type="EMBL" id="LVLJ01003206">
    <property type="protein sequence ID" value="OAE22413.1"/>
    <property type="molecule type" value="Genomic_DNA"/>
</dbReference>
<sequence length="159" mass="16866">MKDRAVLPQYNNAVPTVSSSSAATSGAPAMMNTNQNSQGNVPNAHCDSVLLDIETGPVTASAAPEPKRWFRSESFTSKTAVFSQLGSAVSSLSNRCRGALLGSSLVTYIHRLPALDKPFDLTEIHPALIDGRKVVATELGKKCRRMKSIVTLQAQAAAP</sequence>
<name>A0A176VPR9_MARPO</name>
<reference evidence="2" key="1">
    <citation type="submission" date="2016-03" db="EMBL/GenBank/DDBJ databases">
        <title>Mechanisms controlling the formation of the plant cell surface in tip-growing cells are functionally conserved among land plants.</title>
        <authorList>
            <person name="Honkanen S."/>
            <person name="Jones V.A."/>
            <person name="Morieri G."/>
            <person name="Champion C."/>
            <person name="Hetherington A.J."/>
            <person name="Kelly S."/>
            <person name="Saint-Marcoux D."/>
            <person name="Proust H."/>
            <person name="Prescott H."/>
            <person name="Dolan L."/>
        </authorList>
    </citation>
    <scope>NUCLEOTIDE SEQUENCE [LARGE SCALE GENOMIC DNA]</scope>
    <source>
        <tissue evidence="2">Whole gametophyte</tissue>
    </source>
</reference>
<protein>
    <submittedName>
        <fullName evidence="2">Uncharacterized protein</fullName>
    </submittedName>
</protein>
<feature type="region of interest" description="Disordered" evidence="1">
    <location>
        <begin position="16"/>
        <end position="42"/>
    </location>
</feature>